<dbReference type="SMART" id="SM00345">
    <property type="entry name" value="HTH_GNTR"/>
    <property type="match status" value="1"/>
</dbReference>
<name>A0ABU3P2Y7_9FIRM</name>
<dbReference type="Gene3D" id="1.20.120.530">
    <property type="entry name" value="GntR ligand-binding domain-like"/>
    <property type="match status" value="1"/>
</dbReference>
<comment type="caution">
    <text evidence="5">The sequence shown here is derived from an EMBL/GenBank/DDBJ whole genome shotgun (WGS) entry which is preliminary data.</text>
</comment>
<dbReference type="Gene3D" id="1.10.10.10">
    <property type="entry name" value="Winged helix-like DNA-binding domain superfamily/Winged helix DNA-binding domain"/>
    <property type="match status" value="1"/>
</dbReference>
<evidence type="ECO:0000256" key="2">
    <source>
        <dbReference type="ARBA" id="ARBA00023125"/>
    </source>
</evidence>
<dbReference type="CDD" id="cd07377">
    <property type="entry name" value="WHTH_GntR"/>
    <property type="match status" value="1"/>
</dbReference>
<evidence type="ECO:0000259" key="4">
    <source>
        <dbReference type="PROSITE" id="PS50949"/>
    </source>
</evidence>
<dbReference type="Pfam" id="PF00392">
    <property type="entry name" value="GntR"/>
    <property type="match status" value="1"/>
</dbReference>
<dbReference type="RefSeq" id="WP_413781844.1">
    <property type="nucleotide sequence ID" value="NZ_JAUOZS010000001.1"/>
</dbReference>
<keyword evidence="1" id="KW-0805">Transcription regulation</keyword>
<dbReference type="PANTHER" id="PTHR43537">
    <property type="entry name" value="TRANSCRIPTIONAL REGULATOR, GNTR FAMILY"/>
    <property type="match status" value="1"/>
</dbReference>
<accession>A0ABU3P2Y7</accession>
<organism evidence="5 6">
    <name type="scientific">Anaeroselena agilis</name>
    <dbReference type="NCBI Taxonomy" id="3063788"/>
    <lineage>
        <taxon>Bacteria</taxon>
        <taxon>Bacillati</taxon>
        <taxon>Bacillota</taxon>
        <taxon>Negativicutes</taxon>
        <taxon>Acetonemataceae</taxon>
        <taxon>Anaeroselena</taxon>
    </lineage>
</organism>
<evidence type="ECO:0000256" key="1">
    <source>
        <dbReference type="ARBA" id="ARBA00023015"/>
    </source>
</evidence>
<keyword evidence="3" id="KW-0804">Transcription</keyword>
<dbReference type="SUPFAM" id="SSF46785">
    <property type="entry name" value="Winged helix' DNA-binding domain"/>
    <property type="match status" value="1"/>
</dbReference>
<dbReference type="InterPro" id="IPR036388">
    <property type="entry name" value="WH-like_DNA-bd_sf"/>
</dbReference>
<reference evidence="5 6" key="1">
    <citation type="submission" date="2023-07" db="EMBL/GenBank/DDBJ databases">
        <title>The novel representative of Negativicutes class, Anaeroselena agilis gen. nov. sp. nov.</title>
        <authorList>
            <person name="Prokofeva M.I."/>
            <person name="Elcheninov A.G."/>
            <person name="Klyukina A."/>
            <person name="Kublanov I.V."/>
            <person name="Frolov E.N."/>
            <person name="Podosokorskaya O.A."/>
        </authorList>
    </citation>
    <scope>NUCLEOTIDE SEQUENCE [LARGE SCALE GENOMIC DNA]</scope>
    <source>
        <strain evidence="5 6">4137-cl</strain>
    </source>
</reference>
<dbReference type="InterPro" id="IPR036390">
    <property type="entry name" value="WH_DNA-bd_sf"/>
</dbReference>
<evidence type="ECO:0000256" key="3">
    <source>
        <dbReference type="ARBA" id="ARBA00023163"/>
    </source>
</evidence>
<evidence type="ECO:0000313" key="5">
    <source>
        <dbReference type="EMBL" id="MDT8903387.1"/>
    </source>
</evidence>
<dbReference type="Pfam" id="PF07729">
    <property type="entry name" value="FCD"/>
    <property type="match status" value="1"/>
</dbReference>
<gene>
    <name evidence="5" type="ORF">Q4T40_19325</name>
</gene>
<keyword evidence="6" id="KW-1185">Reference proteome</keyword>
<dbReference type="SMART" id="SM00895">
    <property type="entry name" value="FCD"/>
    <property type="match status" value="1"/>
</dbReference>
<dbReference type="PROSITE" id="PS50949">
    <property type="entry name" value="HTH_GNTR"/>
    <property type="match status" value="1"/>
</dbReference>
<dbReference type="InterPro" id="IPR011711">
    <property type="entry name" value="GntR_C"/>
</dbReference>
<feature type="domain" description="HTH gntR-type" evidence="4">
    <location>
        <begin position="8"/>
        <end position="75"/>
    </location>
</feature>
<dbReference type="InterPro" id="IPR008920">
    <property type="entry name" value="TF_FadR/GntR_C"/>
</dbReference>
<proteinExistence type="predicted"/>
<dbReference type="PANTHER" id="PTHR43537:SF24">
    <property type="entry name" value="GLUCONATE OPERON TRANSCRIPTIONAL REPRESSOR"/>
    <property type="match status" value="1"/>
</dbReference>
<dbReference type="Proteomes" id="UP001254848">
    <property type="component" value="Unassembled WGS sequence"/>
</dbReference>
<sequence length="228" mass="25752">MTKDSPRKIKKQEAYQHIKTNILRGVYGPGYRIVIDRVAKELNLSTIPVREAIQQLEADGLIENIPYSGAVVKRLDEVNYQEVSYVMLILEAAATALAARSLTKKDLDGLEKTNNAMKTALEELDFERVGELNVKFHAVIHNKCGNSYLIEKLEQVWERLAQVRRANIAFAPQRARASTEEHERIIALLREKAPAAVIEDYVRQHTLNTLKAIQTLNKGTGNFINCSI</sequence>
<dbReference type="InterPro" id="IPR000524">
    <property type="entry name" value="Tscrpt_reg_HTH_GntR"/>
</dbReference>
<keyword evidence="2" id="KW-0238">DNA-binding</keyword>
<dbReference type="EMBL" id="JAUOZS010000001">
    <property type="protein sequence ID" value="MDT8903387.1"/>
    <property type="molecule type" value="Genomic_DNA"/>
</dbReference>
<protein>
    <submittedName>
        <fullName evidence="5">GntR family transcriptional regulator</fullName>
    </submittedName>
</protein>
<evidence type="ECO:0000313" key="6">
    <source>
        <dbReference type="Proteomes" id="UP001254848"/>
    </source>
</evidence>
<dbReference type="SUPFAM" id="SSF48008">
    <property type="entry name" value="GntR ligand-binding domain-like"/>
    <property type="match status" value="1"/>
</dbReference>